<feature type="transmembrane region" description="Helical" evidence="6">
    <location>
        <begin position="485"/>
        <end position="508"/>
    </location>
</feature>
<comment type="caution">
    <text evidence="10">The sequence shown here is derived from an EMBL/GenBank/DDBJ whole genome shotgun (WGS) entry which is preliminary data.</text>
</comment>
<dbReference type="Gene3D" id="2.40.370.10">
    <property type="entry name" value="AttH-like domain"/>
    <property type="match status" value="2"/>
</dbReference>
<evidence type="ECO:0000259" key="9">
    <source>
        <dbReference type="Pfam" id="PF12704"/>
    </source>
</evidence>
<dbReference type="RefSeq" id="WP_006977585.1">
    <property type="nucleotide sequence ID" value="NZ_ABVL01000001.1"/>
</dbReference>
<evidence type="ECO:0000256" key="5">
    <source>
        <dbReference type="ARBA" id="ARBA00023136"/>
    </source>
</evidence>
<feature type="transmembrane region" description="Helical" evidence="6">
    <location>
        <begin position="725"/>
        <end position="748"/>
    </location>
</feature>
<dbReference type="EMBL" id="ABVL01000001">
    <property type="protein sequence ID" value="EDY22133.1"/>
    <property type="molecule type" value="Genomic_DNA"/>
</dbReference>
<dbReference type="PANTHER" id="PTHR38591:SF1">
    <property type="entry name" value="BLL1000 PROTEIN"/>
    <property type="match status" value="1"/>
</dbReference>
<dbReference type="InParanoid" id="B4CU95"/>
<dbReference type="Pfam" id="PF07143">
    <property type="entry name" value="CrtC"/>
    <property type="match status" value="1"/>
</dbReference>
<organism evidence="10 11">
    <name type="scientific">Chthoniobacter flavus Ellin428</name>
    <dbReference type="NCBI Taxonomy" id="497964"/>
    <lineage>
        <taxon>Bacteria</taxon>
        <taxon>Pseudomonadati</taxon>
        <taxon>Verrucomicrobiota</taxon>
        <taxon>Spartobacteria</taxon>
        <taxon>Chthoniobacterales</taxon>
        <taxon>Chthoniobacteraceae</taxon>
        <taxon>Chthoniobacter</taxon>
    </lineage>
</organism>
<feature type="transmembrane region" description="Helical" evidence="6">
    <location>
        <begin position="358"/>
        <end position="377"/>
    </location>
</feature>
<keyword evidence="3 6" id="KW-0812">Transmembrane</keyword>
<keyword evidence="5 6" id="KW-0472">Membrane</keyword>
<evidence type="ECO:0000313" key="11">
    <source>
        <dbReference type="Proteomes" id="UP000005824"/>
    </source>
</evidence>
<dbReference type="eggNOG" id="COG5621">
    <property type="taxonomic scope" value="Bacteria"/>
</dbReference>
<feature type="domain" description="MacB-like periplasmic core" evidence="9">
    <location>
        <begin position="485"/>
        <end position="693"/>
    </location>
</feature>
<name>B4CU95_9BACT</name>
<feature type="transmembrane region" description="Helical" evidence="6">
    <location>
        <begin position="778"/>
        <end position="801"/>
    </location>
</feature>
<protein>
    <recommendedName>
        <fullName evidence="12">ABC3 transporter permease protein domain-containing protein</fullName>
    </recommendedName>
</protein>
<evidence type="ECO:0000256" key="3">
    <source>
        <dbReference type="ARBA" id="ARBA00022692"/>
    </source>
</evidence>
<dbReference type="Pfam" id="PF12704">
    <property type="entry name" value="MacB_PCD"/>
    <property type="match status" value="2"/>
</dbReference>
<evidence type="ECO:0008006" key="12">
    <source>
        <dbReference type="Google" id="ProtNLM"/>
    </source>
</evidence>
<accession>B4CU95</accession>
<feature type="transmembrane region" description="Helical" evidence="6">
    <location>
        <begin position="408"/>
        <end position="426"/>
    </location>
</feature>
<dbReference type="AlphaFoldDB" id="B4CU95"/>
<dbReference type="GO" id="GO:0005886">
    <property type="term" value="C:plasma membrane"/>
    <property type="evidence" value="ECO:0007669"/>
    <property type="project" value="UniProtKB-SubCell"/>
</dbReference>
<feature type="transmembrane region" description="Helical" evidence="6">
    <location>
        <begin position="432"/>
        <end position="456"/>
    </location>
</feature>
<dbReference type="eggNOG" id="COG0577">
    <property type="taxonomic scope" value="Bacteria"/>
</dbReference>
<keyword evidence="4 6" id="KW-1133">Transmembrane helix</keyword>
<evidence type="ECO:0000313" key="10">
    <source>
        <dbReference type="EMBL" id="EDY22133.1"/>
    </source>
</evidence>
<feature type="domain" description="MacB-like periplasmic core" evidence="9">
    <location>
        <begin position="25"/>
        <end position="232"/>
    </location>
</feature>
<dbReference type="Pfam" id="PF17186">
    <property type="entry name" value="Lipocalin_9"/>
    <property type="match status" value="1"/>
</dbReference>
<dbReference type="InterPro" id="IPR003838">
    <property type="entry name" value="ABC3_permease_C"/>
</dbReference>
<evidence type="ECO:0000256" key="4">
    <source>
        <dbReference type="ARBA" id="ARBA00022989"/>
    </source>
</evidence>
<dbReference type="SUPFAM" id="SSF159245">
    <property type="entry name" value="AttH-like"/>
    <property type="match status" value="1"/>
</dbReference>
<dbReference type="Proteomes" id="UP000005824">
    <property type="component" value="Unassembled WGS sequence"/>
</dbReference>
<evidence type="ECO:0000256" key="6">
    <source>
        <dbReference type="SAM" id="Phobius"/>
    </source>
</evidence>
<sequence precursor="true">MLRQFPRIFLWHVVRHLQRHRLLAVLNVLSVALGVAVYLAIQIANHSASRSFAAGIDLVAGKAQLEVRGDVDETLWPLVAHQPGVKAVTGLVEGKITFPDWPGEYLQVLGVDLLTGEPFRTFDINQQGNSPPLEQWMGEGGQLAVQTEFARRHGLRIGDHLRVLVNSEIKNATVAAFLNSRDEAAAMPANFAVMDIGWAQELFGRQGHLSSLQFLLDDASQAKRVAAQLNQLLPPSLHAAPPRQRSYQIESMLSAFQLNLTALSMVSLLVGVFLVYNTISASVARRRVEIGILRSIGATRWEVRALFLGEAGAFGFLGVIAGMFGGVLLARVLTGAVAKTVTSLYVLLSIDRTWLDPWQFATAAFFGMATVIVGAWLPAGEAARVDPVQALSLGAHAEGAVTRMPRHAWFGLGVLLLALGSGWRALHGGSPAWSFAAAFFVLAAFALFAPMTTWFFGLLAARVRRAGVIWQLAAGHLRQSIHRNAVTVAALGAAIAMTIGLMVMIFSFRTSVDAWIHHGIVADLFIAPASNEVIGLEAAVPSAAIEWLRARPEVRAVDTFRELECSFARPDGKANTARLAVLQGEYRHNLSFVGGDDERKMARVFHDRCVAVTEPFARKFGVHGGDHLQLTTPRGPADFEVVGVYADYTRDEGQMLMARKNFEEWWNDPPVQSLAIYLQPGASADALTDAFRQRFSSEGEFAIYSNRSLRQRILSIFDQTFAVTYVLRTVAILVAIAGIFLSVTTLAAEREREIGTFRAVGASRAQVQGLLMTEAGMLGAIATALGLVSGLLLAMVLTWVVNPAFFGWTIHLRLPWSSLLATSPVDHPGRAARRVAPGLAREPCGHRYICSGGMIMRYLSFLLVLLSALQVSAADWRLALPGWRYEFPRDQHIHPDFKTEWWYFTGRLTDDQGNVFGYQVTFFRQGLRPPDAPSGTTSRFIVNDLKFAHFAISDVRGQQFHFQQKLSRGAFGEAGFSNGSRLAWIDDWSLELAPDGTFALRASNGPTTLQLHLQSAKPFAIQGENGVSQKADGPGHASHYFSATRLVTGGTLNIGGEAHTVQGESWLDREWASNQLTTNQVGWNWFSLQFDDNTELMLYQMRTRDGGLDPNSSGSYVASDGTVQYLRREDYQLTPTKWWTSKATQGRYPIAWQLTVPKLNLQCAISTPLEAQELVLNPVAYWEGLVDLQGSHESRSVHGHGYMELTGYAGVLVGLSEGAKR</sequence>
<evidence type="ECO:0000256" key="1">
    <source>
        <dbReference type="ARBA" id="ARBA00004651"/>
    </source>
</evidence>
<proteinExistence type="predicted"/>
<evidence type="ECO:0000259" key="7">
    <source>
        <dbReference type="Pfam" id="PF02687"/>
    </source>
</evidence>
<dbReference type="InterPro" id="IPR010791">
    <property type="entry name" value="AttH_dom"/>
</dbReference>
<dbReference type="InterPro" id="IPR025857">
    <property type="entry name" value="MacB_PCD"/>
</dbReference>
<dbReference type="InterPro" id="IPR023374">
    <property type="entry name" value="AttH-like_dom_sf"/>
</dbReference>
<comment type="subcellular location">
    <subcellularLocation>
        <location evidence="1">Cell membrane</location>
        <topology evidence="1">Multi-pass membrane protein</topology>
    </subcellularLocation>
</comment>
<keyword evidence="2" id="KW-1003">Cell membrane</keyword>
<dbReference type="STRING" id="497964.CfE428DRAFT_0258"/>
<evidence type="ECO:0000259" key="8">
    <source>
        <dbReference type="Pfam" id="PF07143"/>
    </source>
</evidence>
<gene>
    <name evidence="10" type="ORF">CfE428DRAFT_0258</name>
</gene>
<feature type="transmembrane region" description="Helical" evidence="6">
    <location>
        <begin position="305"/>
        <end position="338"/>
    </location>
</feature>
<reference evidence="10 11" key="1">
    <citation type="journal article" date="2011" name="J. Bacteriol.">
        <title>Genome sequence of Chthoniobacter flavus Ellin428, an aerobic heterotrophic soil bacterium.</title>
        <authorList>
            <person name="Kant R."/>
            <person name="van Passel M.W."/>
            <person name="Palva A."/>
            <person name="Lucas S."/>
            <person name="Lapidus A."/>
            <person name="Glavina Del Rio T."/>
            <person name="Dalin E."/>
            <person name="Tice H."/>
            <person name="Bruce D."/>
            <person name="Goodwin L."/>
            <person name="Pitluck S."/>
            <person name="Larimer F.W."/>
            <person name="Land M.L."/>
            <person name="Hauser L."/>
            <person name="Sangwan P."/>
            <person name="de Vos W.M."/>
            <person name="Janssen P.H."/>
            <person name="Smidt H."/>
        </authorList>
    </citation>
    <scope>NUCLEOTIDE SEQUENCE [LARGE SCALE GENOMIC DNA]</scope>
    <source>
        <strain evidence="10 11">Ellin428</strain>
    </source>
</reference>
<feature type="transmembrane region" description="Helical" evidence="6">
    <location>
        <begin position="262"/>
        <end position="284"/>
    </location>
</feature>
<feature type="domain" description="ABC3 transporter permease C-terminal" evidence="7">
    <location>
        <begin position="263"/>
        <end position="386"/>
    </location>
</feature>
<keyword evidence="11" id="KW-1185">Reference proteome</keyword>
<feature type="domain" description="AttH" evidence="8">
    <location>
        <begin position="899"/>
        <end position="1073"/>
    </location>
</feature>
<dbReference type="Pfam" id="PF02687">
    <property type="entry name" value="FtsX"/>
    <property type="match status" value="2"/>
</dbReference>
<evidence type="ECO:0000256" key="2">
    <source>
        <dbReference type="ARBA" id="ARBA00022475"/>
    </source>
</evidence>
<dbReference type="PANTHER" id="PTHR38591">
    <property type="entry name" value="HYDROLASE"/>
    <property type="match status" value="1"/>
</dbReference>
<feature type="transmembrane region" description="Helical" evidence="6">
    <location>
        <begin position="21"/>
        <end position="41"/>
    </location>
</feature>
<feature type="domain" description="ABC3 transporter permease C-terminal" evidence="7">
    <location>
        <begin position="729"/>
        <end position="822"/>
    </location>
</feature>